<dbReference type="InterPro" id="IPR009057">
    <property type="entry name" value="Homeodomain-like_sf"/>
</dbReference>
<dbReference type="PANTHER" id="PTHR14057">
    <property type="entry name" value="TRANSCRIPTION FACTOR ONECUT"/>
    <property type="match status" value="1"/>
</dbReference>
<dbReference type="FunFam" id="1.10.260.40:FF:000005">
    <property type="entry name" value="One cut domain family member"/>
    <property type="match status" value="1"/>
</dbReference>
<evidence type="ECO:0000256" key="9">
    <source>
        <dbReference type="RuleBase" id="RU000682"/>
    </source>
</evidence>
<dbReference type="SMART" id="SM00389">
    <property type="entry name" value="HOX"/>
    <property type="match status" value="1"/>
</dbReference>
<dbReference type="GO" id="GO:0003677">
    <property type="term" value="F:DNA binding"/>
    <property type="evidence" value="ECO:0007669"/>
    <property type="project" value="UniProtKB-UniRule"/>
</dbReference>
<feature type="region of interest" description="Disordered" evidence="11">
    <location>
        <begin position="1"/>
        <end position="110"/>
    </location>
</feature>
<accession>A0AAE9AEE2</accession>
<evidence type="ECO:0000256" key="6">
    <source>
        <dbReference type="ARBA" id="ARBA00023163"/>
    </source>
</evidence>
<feature type="DNA-binding region" description="Homeobox" evidence="8">
    <location>
        <begin position="580"/>
        <end position="639"/>
    </location>
</feature>
<dbReference type="PROSITE" id="PS50071">
    <property type="entry name" value="HOMEOBOX_2"/>
    <property type="match status" value="1"/>
</dbReference>
<evidence type="ECO:0000259" key="12">
    <source>
        <dbReference type="PROSITE" id="PS50071"/>
    </source>
</evidence>
<evidence type="ECO:0000313" key="14">
    <source>
        <dbReference type="EMBL" id="ULT93164.1"/>
    </source>
</evidence>
<evidence type="ECO:0000256" key="4">
    <source>
        <dbReference type="ARBA" id="ARBA00023125"/>
    </source>
</evidence>
<feature type="compositionally biased region" description="Basic and acidic residues" evidence="11">
    <location>
        <begin position="247"/>
        <end position="258"/>
    </location>
</feature>
<feature type="compositionally biased region" description="Basic and acidic residues" evidence="11">
    <location>
        <begin position="411"/>
        <end position="421"/>
    </location>
</feature>
<dbReference type="SUPFAM" id="SSF47413">
    <property type="entry name" value="lambda repressor-like DNA-binding domains"/>
    <property type="match status" value="1"/>
</dbReference>
<dbReference type="PROSITE" id="PS51042">
    <property type="entry name" value="CUT"/>
    <property type="match status" value="1"/>
</dbReference>
<feature type="domain" description="Homeobox" evidence="12">
    <location>
        <begin position="578"/>
        <end position="638"/>
    </location>
</feature>
<evidence type="ECO:0000256" key="1">
    <source>
        <dbReference type="ARBA" id="ARBA00004123"/>
    </source>
</evidence>
<sequence length="688" mass="77587">MRIRINNETIYRGGPSRQEDHSDSEDDGQDMDHTDFPAPDPNQPGPSNPGTSTSSAGQAGPSTSGPSTSTVTQTTRDRLRQMEAARFRRFGMKPPLELDDETEGLPRRQPEQQVPFRPINTKLGQKYKLNANASANDNLDLVLKGIGIDVSKLPTPETPCRIAFIVDGLEPLTLEEKCEMNDRVIRERTEARTRKIAELFEEEYEMDEVEPRKPNPARESKWDPFDFSFNHFEKNLLRGGVEAWPDEANRPKTKRQLELESESAPPPARQEPRREHQKERRRSRYRDTSPREDSDEAQAGTPPPERAKKHKPRRRTAPESNSRRREASESDSRHRTAPEAQAGPEYNPRRQMAPEYYASGYDAPEYDAPEPPRDVPRPPEAQAPPNYSNRQHAAPDASQAAPTHNPRRRAHPETDSRRRTAPEAGVVLAYNPPEPPQPPRDVPGALGVPAAPEGPDLLAQQFNIPEICAAMAVKVPEGTTVDTKDLCNRLAQDLKDNSIPQSAFSTKILGRSQGTLSDILRNPKPWDQINRGAETYERMINWLGLEKNLRVELCQLSPKDAARVTGLQITHPQKRQEGHGPRTRLVFTDTQKAKLVDSFKRNPNPPPEHMAQLAVRLHLDLPTVRNFFVNYRRRLKDGRFQKEMEKQGGGGGASNQKAETVQRAEHRQVDPQGEDQVAEDDDDVINID</sequence>
<reference evidence="14 15" key="1">
    <citation type="submission" date="2022-05" db="EMBL/GenBank/DDBJ databases">
        <title>Chromosome-level reference genomes for two strains of Caenorhabditis briggsae: an improved platform for comparative genomics.</title>
        <authorList>
            <person name="Stevens L."/>
            <person name="Andersen E.C."/>
        </authorList>
    </citation>
    <scope>NUCLEOTIDE SEQUENCE [LARGE SCALE GENOMIC DNA]</scope>
    <source>
        <strain evidence="14">QX1410_ONT</strain>
        <tissue evidence="14">Whole-organism</tissue>
    </source>
</reference>
<dbReference type="PANTHER" id="PTHR14057:SF32">
    <property type="entry name" value="HOMEOBOX PROTEIN CEH-21-RELATED"/>
    <property type="match status" value="1"/>
</dbReference>
<feature type="compositionally biased region" description="Basic and acidic residues" evidence="11">
    <location>
        <begin position="660"/>
        <end position="669"/>
    </location>
</feature>
<evidence type="ECO:0000256" key="3">
    <source>
        <dbReference type="ARBA" id="ARBA00023015"/>
    </source>
</evidence>
<dbReference type="InterPro" id="IPR003350">
    <property type="entry name" value="CUT_dom"/>
</dbReference>
<protein>
    <recommendedName>
        <fullName evidence="10">One cut domain family member</fullName>
    </recommendedName>
</protein>
<dbReference type="InterPro" id="IPR051649">
    <property type="entry name" value="CUT_Homeobox"/>
</dbReference>
<dbReference type="InterPro" id="IPR010982">
    <property type="entry name" value="Lambda_DNA-bd_dom_sf"/>
</dbReference>
<dbReference type="Gene3D" id="1.10.10.60">
    <property type="entry name" value="Homeodomain-like"/>
    <property type="match status" value="1"/>
</dbReference>
<dbReference type="FunFam" id="1.10.10.60:FF:000918">
    <property type="match status" value="1"/>
</dbReference>
<name>A0AAE9AEE2_CAEBR</name>
<evidence type="ECO:0000259" key="13">
    <source>
        <dbReference type="PROSITE" id="PS51042"/>
    </source>
</evidence>
<feature type="compositionally biased region" description="Acidic residues" evidence="11">
    <location>
        <begin position="672"/>
        <end position="688"/>
    </location>
</feature>
<dbReference type="OMA" id="PARESKW"/>
<proteinExistence type="inferred from homology"/>
<feature type="compositionally biased region" description="Low complexity" evidence="11">
    <location>
        <begin position="48"/>
        <end position="74"/>
    </location>
</feature>
<feature type="region of interest" description="Disordered" evidence="11">
    <location>
        <begin position="642"/>
        <end position="688"/>
    </location>
</feature>
<keyword evidence="3 10" id="KW-0805">Transcription regulation</keyword>
<dbReference type="Proteomes" id="UP000827892">
    <property type="component" value="Chromosome IV"/>
</dbReference>
<keyword evidence="7 8" id="KW-0539">Nucleus</keyword>
<dbReference type="EMBL" id="CP090894">
    <property type="protein sequence ID" value="ULT93164.1"/>
    <property type="molecule type" value="Genomic_DNA"/>
</dbReference>
<gene>
    <name evidence="14" type="ORF">L3Y34_002976</name>
</gene>
<organism evidence="14 15">
    <name type="scientific">Caenorhabditis briggsae</name>
    <dbReference type="NCBI Taxonomy" id="6238"/>
    <lineage>
        <taxon>Eukaryota</taxon>
        <taxon>Metazoa</taxon>
        <taxon>Ecdysozoa</taxon>
        <taxon>Nematoda</taxon>
        <taxon>Chromadorea</taxon>
        <taxon>Rhabditida</taxon>
        <taxon>Rhabditina</taxon>
        <taxon>Rhabditomorpha</taxon>
        <taxon>Rhabditoidea</taxon>
        <taxon>Rhabditidae</taxon>
        <taxon>Peloderinae</taxon>
        <taxon>Caenorhabditis</taxon>
    </lineage>
</organism>
<dbReference type="SMART" id="SM01109">
    <property type="entry name" value="CUT"/>
    <property type="match status" value="1"/>
</dbReference>
<dbReference type="GO" id="GO:0005634">
    <property type="term" value="C:nucleus"/>
    <property type="evidence" value="ECO:0007669"/>
    <property type="project" value="UniProtKB-SubCell"/>
</dbReference>
<dbReference type="Pfam" id="PF00046">
    <property type="entry name" value="Homeodomain"/>
    <property type="match status" value="1"/>
</dbReference>
<feature type="domain" description="CUT" evidence="13">
    <location>
        <begin position="472"/>
        <end position="558"/>
    </location>
</feature>
<keyword evidence="6 10" id="KW-0804">Transcription</keyword>
<feature type="compositionally biased region" description="Pro residues" evidence="11">
    <location>
        <begin position="38"/>
        <end position="47"/>
    </location>
</feature>
<dbReference type="KEGG" id="cbr:CBG_13668"/>
<evidence type="ECO:0000256" key="8">
    <source>
        <dbReference type="PROSITE-ProRule" id="PRU00108"/>
    </source>
</evidence>
<dbReference type="AlphaFoldDB" id="A0AAE9AEE2"/>
<evidence type="ECO:0000256" key="5">
    <source>
        <dbReference type="ARBA" id="ARBA00023155"/>
    </source>
</evidence>
<comment type="similarity">
    <text evidence="2 10">Belongs to the CUT homeobox family.</text>
</comment>
<dbReference type="CDD" id="cd00086">
    <property type="entry name" value="homeodomain"/>
    <property type="match status" value="1"/>
</dbReference>
<keyword evidence="4 8" id="KW-0238">DNA-binding</keyword>
<dbReference type="SUPFAM" id="SSF46689">
    <property type="entry name" value="Homeodomain-like"/>
    <property type="match status" value="1"/>
</dbReference>
<dbReference type="Pfam" id="PF02376">
    <property type="entry name" value="CUT"/>
    <property type="match status" value="1"/>
</dbReference>
<comment type="subcellular location">
    <subcellularLocation>
        <location evidence="1 8 9">Nucleus</location>
    </subcellularLocation>
</comment>
<dbReference type="Gene3D" id="1.10.260.40">
    <property type="entry name" value="lambda repressor-like DNA-binding domains"/>
    <property type="match status" value="1"/>
</dbReference>
<evidence type="ECO:0000256" key="10">
    <source>
        <dbReference type="RuleBase" id="RU361129"/>
    </source>
</evidence>
<evidence type="ECO:0000256" key="2">
    <source>
        <dbReference type="ARBA" id="ARBA00008190"/>
    </source>
</evidence>
<feature type="compositionally biased region" description="Basic and acidic residues" evidence="11">
    <location>
        <begin position="75"/>
        <end position="86"/>
    </location>
</feature>
<keyword evidence="5 8" id="KW-0371">Homeobox</keyword>
<feature type="compositionally biased region" description="Basic and acidic residues" evidence="11">
    <location>
        <begin position="321"/>
        <end position="337"/>
    </location>
</feature>
<evidence type="ECO:0000256" key="7">
    <source>
        <dbReference type="ARBA" id="ARBA00023242"/>
    </source>
</evidence>
<feature type="region of interest" description="Disordered" evidence="11">
    <location>
        <begin position="243"/>
        <end position="423"/>
    </location>
</feature>
<evidence type="ECO:0000256" key="11">
    <source>
        <dbReference type="SAM" id="MobiDB-lite"/>
    </source>
</evidence>
<evidence type="ECO:0000313" key="15">
    <source>
        <dbReference type="Proteomes" id="UP000827892"/>
    </source>
</evidence>
<dbReference type="InterPro" id="IPR001356">
    <property type="entry name" value="HD"/>
</dbReference>